<organism evidence="2 3">
    <name type="scientific">Nocardia farcinica (strain IFM 10152)</name>
    <dbReference type="NCBI Taxonomy" id="247156"/>
    <lineage>
        <taxon>Bacteria</taxon>
        <taxon>Bacillati</taxon>
        <taxon>Actinomycetota</taxon>
        <taxon>Actinomycetes</taxon>
        <taxon>Mycobacteriales</taxon>
        <taxon>Nocardiaceae</taxon>
        <taxon>Nocardia</taxon>
    </lineage>
</organism>
<evidence type="ECO:0000313" key="3">
    <source>
        <dbReference type="Proteomes" id="UP000006820"/>
    </source>
</evidence>
<reference evidence="2 3" key="1">
    <citation type="journal article" date="2004" name="Proc. Natl. Acad. Sci. U.S.A.">
        <title>The complete genomic sequence of Nocardia farcinica IFM 10152.</title>
        <authorList>
            <person name="Ishikawa J."/>
            <person name="Yamashita A."/>
            <person name="Mikami Y."/>
            <person name="Hoshino Y."/>
            <person name="Kurita H."/>
            <person name="Hotta K."/>
            <person name="Shiba T."/>
            <person name="Hattori M."/>
        </authorList>
    </citation>
    <scope>NUCLEOTIDE SEQUENCE [LARGE SCALE GENOMIC DNA]</scope>
    <source>
        <strain evidence="2 3">IFM 10152</strain>
    </source>
</reference>
<feature type="transmembrane region" description="Helical" evidence="1">
    <location>
        <begin position="59"/>
        <end position="78"/>
    </location>
</feature>
<feature type="transmembrane region" description="Helical" evidence="1">
    <location>
        <begin position="98"/>
        <end position="117"/>
    </location>
</feature>
<dbReference type="STRING" id="247156.NFA_15550"/>
<gene>
    <name evidence="2" type="ordered locus">NFA_15550</name>
</gene>
<protein>
    <recommendedName>
        <fullName evidence="4">Transmembrane protein</fullName>
    </recommendedName>
</protein>
<evidence type="ECO:0000313" key="2">
    <source>
        <dbReference type="EMBL" id="BAD56400.1"/>
    </source>
</evidence>
<proteinExistence type="predicted"/>
<keyword evidence="3" id="KW-1185">Reference proteome</keyword>
<dbReference type="Proteomes" id="UP000006820">
    <property type="component" value="Chromosome"/>
</dbReference>
<dbReference type="EMBL" id="AP006618">
    <property type="protein sequence ID" value="BAD56400.1"/>
    <property type="molecule type" value="Genomic_DNA"/>
</dbReference>
<name>Q5YZJ1_NOCFA</name>
<evidence type="ECO:0008006" key="4">
    <source>
        <dbReference type="Google" id="ProtNLM"/>
    </source>
</evidence>
<keyword evidence="1" id="KW-0812">Transmembrane</keyword>
<dbReference type="RefSeq" id="WP_011208085.1">
    <property type="nucleotide sequence ID" value="NC_006361.1"/>
</dbReference>
<keyword evidence="1" id="KW-1133">Transmembrane helix</keyword>
<dbReference type="HOGENOM" id="CLU_2058925_0_0_11"/>
<dbReference type="GeneID" id="61132348"/>
<sequence>MMTKPQLALMRSLTVAGAVALLVGVVLLVFDLANPQEVCSTSILGYESCHTSTSNRGAWIAGGAVLFLACTFVAWSTLSPSDAPVRKSGRGGSLRGLWIILGGLFVLVVVAATIDIATS</sequence>
<evidence type="ECO:0000256" key="1">
    <source>
        <dbReference type="SAM" id="Phobius"/>
    </source>
</evidence>
<dbReference type="AlphaFoldDB" id="Q5YZJ1"/>
<keyword evidence="1" id="KW-0472">Membrane</keyword>
<dbReference type="KEGG" id="nfa:NFA_15550"/>
<accession>Q5YZJ1</accession>